<accession>A0A3G4ZR96</accession>
<organism evidence="7">
    <name type="scientific">Dasosvirus sp</name>
    <dbReference type="NCBI Taxonomy" id="2487764"/>
    <lineage>
        <taxon>Viruses</taxon>
        <taxon>Varidnaviria</taxon>
        <taxon>Bamfordvirae</taxon>
        <taxon>Nucleocytoviricota</taxon>
        <taxon>Megaviricetes</taxon>
        <taxon>Imitervirales</taxon>
        <taxon>Mimiviridae</taxon>
        <taxon>Klosneuvirinae</taxon>
    </lineage>
</organism>
<keyword evidence="3 4" id="KW-0862">Zinc</keyword>
<feature type="compositionally biased region" description="Polar residues" evidence="5">
    <location>
        <begin position="94"/>
        <end position="116"/>
    </location>
</feature>
<evidence type="ECO:0000256" key="2">
    <source>
        <dbReference type="ARBA" id="ARBA00022771"/>
    </source>
</evidence>
<evidence type="ECO:0000313" key="7">
    <source>
        <dbReference type="EMBL" id="AYV77418.1"/>
    </source>
</evidence>
<dbReference type="InterPro" id="IPR000571">
    <property type="entry name" value="Znf_CCCH"/>
</dbReference>
<evidence type="ECO:0000256" key="1">
    <source>
        <dbReference type="ARBA" id="ARBA00022723"/>
    </source>
</evidence>
<dbReference type="EMBL" id="MK072043">
    <property type="protein sequence ID" value="AYV77418.1"/>
    <property type="molecule type" value="Genomic_DNA"/>
</dbReference>
<reference evidence="7" key="1">
    <citation type="submission" date="2018-10" db="EMBL/GenBank/DDBJ databases">
        <title>Hidden diversity of soil giant viruses.</title>
        <authorList>
            <person name="Schulz F."/>
            <person name="Alteio L."/>
            <person name="Goudeau D."/>
            <person name="Ryan E.M."/>
            <person name="Malmstrom R.R."/>
            <person name="Blanchard J."/>
            <person name="Woyke T."/>
        </authorList>
    </citation>
    <scope>NUCLEOTIDE SEQUENCE</scope>
    <source>
        <strain evidence="7">DSV1</strain>
    </source>
</reference>
<gene>
    <name evidence="7" type="ORF">Dasosvirus2_14</name>
</gene>
<keyword evidence="2 4" id="KW-0863">Zinc-finger</keyword>
<feature type="domain" description="C3H1-type" evidence="6">
    <location>
        <begin position="126"/>
        <end position="154"/>
    </location>
</feature>
<dbReference type="PROSITE" id="PS50103">
    <property type="entry name" value="ZF_C3H1"/>
    <property type="match status" value="1"/>
</dbReference>
<proteinExistence type="predicted"/>
<protein>
    <recommendedName>
        <fullName evidence="6">C3H1-type domain-containing protein</fullName>
    </recommendedName>
</protein>
<dbReference type="InterPro" id="IPR036855">
    <property type="entry name" value="Znf_CCCH_sf"/>
</dbReference>
<evidence type="ECO:0000256" key="5">
    <source>
        <dbReference type="SAM" id="MobiDB-lite"/>
    </source>
</evidence>
<dbReference type="GO" id="GO:0008270">
    <property type="term" value="F:zinc ion binding"/>
    <property type="evidence" value="ECO:0007669"/>
    <property type="project" value="UniProtKB-KW"/>
</dbReference>
<keyword evidence="1 4" id="KW-0479">Metal-binding</keyword>
<feature type="region of interest" description="Disordered" evidence="5">
    <location>
        <begin position="90"/>
        <end position="117"/>
    </location>
</feature>
<name>A0A3G4ZR96_9VIRU</name>
<evidence type="ECO:0000256" key="4">
    <source>
        <dbReference type="PROSITE-ProRule" id="PRU00723"/>
    </source>
</evidence>
<feature type="zinc finger region" description="C3H1-type" evidence="4">
    <location>
        <begin position="126"/>
        <end position="154"/>
    </location>
</feature>
<evidence type="ECO:0000256" key="3">
    <source>
        <dbReference type="ARBA" id="ARBA00022833"/>
    </source>
</evidence>
<dbReference type="Gene3D" id="4.10.1000.10">
    <property type="entry name" value="Zinc finger, CCCH-type"/>
    <property type="match status" value="1"/>
</dbReference>
<sequence length="442" mass="50713">MSGYKLQENEWILIPNKKHNKNAKSSRNISNTSFVNGTQVIRTQEVMTQEVMAQRVRTQGVRTQGVRTQGVRTQGVRTQGVRTQGVRTQRVRTNSSNGTYSSDALDTKRSFNNSNERTQREFGYKNYKKILCKNMIHNGKCIYTNKCLFAHSLEEQCMDHIRKIAYNMILTDNDLSSVNLSNNRQLYNNLVMLSKVCYSCENNSCTGGYNCKHGACKREYIVCLIDLNKGTCDNSDCKKIHLTKKGLAPYGLNMIKNMKSKNIPKPVILDESYFNKTLVSSRDIDYLNFSNENKKYENISVIHIDSHDHNKCCGTLGSPQRELTEPTNKTSFSEPVSIETTDNKDLTKITNIDLISLEKSKMEDSCFQDSKQEDKLSESKKTLLLFDLKNENALDEDDDEDDINSYFTKSDIFFKNLESERKSILEKSIFCIDMNLLNKIDF</sequence>
<dbReference type="SUPFAM" id="SSF90229">
    <property type="entry name" value="CCCH zinc finger"/>
    <property type="match status" value="1"/>
</dbReference>
<evidence type="ECO:0000259" key="6">
    <source>
        <dbReference type="PROSITE" id="PS50103"/>
    </source>
</evidence>